<proteinExistence type="predicted"/>
<name>A0A2Z3HDZ0_9BACT</name>
<gene>
    <name evidence="2" type="ORF">C1280_24915</name>
</gene>
<reference evidence="2 3" key="1">
    <citation type="submission" date="2018-01" db="EMBL/GenBank/DDBJ databases">
        <title>G. obscuriglobus.</title>
        <authorList>
            <person name="Franke J."/>
            <person name="Blomberg W."/>
            <person name="Selmecki A."/>
        </authorList>
    </citation>
    <scope>NUCLEOTIDE SEQUENCE [LARGE SCALE GENOMIC DNA]</scope>
    <source>
        <strain evidence="2 3">DSM 5831</strain>
    </source>
</reference>
<evidence type="ECO:0000256" key="1">
    <source>
        <dbReference type="SAM" id="MobiDB-lite"/>
    </source>
</evidence>
<dbReference type="EMBL" id="CP025958">
    <property type="protein sequence ID" value="AWM39924.1"/>
    <property type="molecule type" value="Genomic_DNA"/>
</dbReference>
<dbReference type="AlphaFoldDB" id="A0A2Z3HDZ0"/>
<feature type="compositionally biased region" description="Low complexity" evidence="1">
    <location>
        <begin position="31"/>
        <end position="40"/>
    </location>
</feature>
<protein>
    <submittedName>
        <fullName evidence="2">Uncharacterized protein</fullName>
    </submittedName>
</protein>
<dbReference type="KEGG" id="gog:C1280_24915"/>
<sequence>MVAAQVSSSFGGGRTDGGSVWLAAPTRDRPPGVAAPVPGVQLAPTRRHRGRATSDRVPVVRVVRGGSRAGRGVRRPHLPGSRAGGGRHPGVRERGRRHQP</sequence>
<feature type="compositionally biased region" description="Low complexity" evidence="1">
    <location>
        <begin position="56"/>
        <end position="66"/>
    </location>
</feature>
<organism evidence="2 3">
    <name type="scientific">Gemmata obscuriglobus</name>
    <dbReference type="NCBI Taxonomy" id="114"/>
    <lineage>
        <taxon>Bacteria</taxon>
        <taxon>Pseudomonadati</taxon>
        <taxon>Planctomycetota</taxon>
        <taxon>Planctomycetia</taxon>
        <taxon>Gemmatales</taxon>
        <taxon>Gemmataceae</taxon>
        <taxon>Gemmata</taxon>
    </lineage>
</organism>
<feature type="region of interest" description="Disordered" evidence="1">
    <location>
        <begin position="1"/>
        <end position="100"/>
    </location>
</feature>
<dbReference type="Proteomes" id="UP000245802">
    <property type="component" value="Chromosome"/>
</dbReference>
<accession>A0A2Z3HDZ0</accession>
<keyword evidence="3" id="KW-1185">Reference proteome</keyword>
<evidence type="ECO:0000313" key="2">
    <source>
        <dbReference type="EMBL" id="AWM39924.1"/>
    </source>
</evidence>
<evidence type="ECO:0000313" key="3">
    <source>
        <dbReference type="Proteomes" id="UP000245802"/>
    </source>
</evidence>